<dbReference type="Gene3D" id="3.40.50.720">
    <property type="entry name" value="NAD(P)-binding Rossmann-like Domain"/>
    <property type="match status" value="1"/>
</dbReference>
<comment type="caution">
    <text evidence="3">The sequence shown here is derived from an EMBL/GenBank/DDBJ whole genome shotgun (WGS) entry which is preliminary data.</text>
</comment>
<proteinExistence type="inferred from homology"/>
<dbReference type="Proteomes" id="UP000286806">
    <property type="component" value="Unassembled WGS sequence"/>
</dbReference>
<evidence type="ECO:0000256" key="2">
    <source>
        <dbReference type="ARBA" id="ARBA00023002"/>
    </source>
</evidence>
<name>A0A401JDT0_9PROT</name>
<dbReference type="PANTHER" id="PTHR43639:SF1">
    <property type="entry name" value="SHORT-CHAIN DEHYDROGENASE_REDUCTASE FAMILY PROTEIN"/>
    <property type="match status" value="1"/>
</dbReference>
<reference evidence="3 4" key="1">
    <citation type="journal article" date="2019" name="Front. Microbiol.">
        <title>Genomes of Neutrophilic Sulfur-Oxidizing Chemolithoautotrophs Representing 9 Proteobacterial Species From 8 Genera.</title>
        <authorList>
            <person name="Watanabe T."/>
            <person name="Kojima H."/>
            <person name="Umezawa K."/>
            <person name="Hori C."/>
            <person name="Takasuka T.E."/>
            <person name="Kato Y."/>
            <person name="Fukui M."/>
        </authorList>
    </citation>
    <scope>NUCLEOTIDE SEQUENCE [LARGE SCALE GENOMIC DNA]</scope>
    <source>
        <strain evidence="3 4">TTN</strain>
    </source>
</reference>
<dbReference type="Pfam" id="PF13561">
    <property type="entry name" value="adh_short_C2"/>
    <property type="match status" value="1"/>
</dbReference>
<dbReference type="RefSeq" id="WP_124704619.1">
    <property type="nucleotide sequence ID" value="NZ_BGOW01000014.1"/>
</dbReference>
<gene>
    <name evidence="3" type="ORF">SFMTTN_1636</name>
</gene>
<organism evidence="3 4">
    <name type="scientific">Sulfuriferula multivorans</name>
    <dbReference type="NCBI Taxonomy" id="1559896"/>
    <lineage>
        <taxon>Bacteria</taxon>
        <taxon>Pseudomonadati</taxon>
        <taxon>Pseudomonadota</taxon>
        <taxon>Betaproteobacteria</taxon>
        <taxon>Nitrosomonadales</taxon>
        <taxon>Sulfuricellaceae</taxon>
        <taxon>Sulfuriferula</taxon>
    </lineage>
</organism>
<sequence length="253" mass="27039">MSTQPPLAVVTGAGKRLGLAITRTLLENNWEILALVRHPSVALNALAATGQPVHIIQQDIADPAVWFELWPSLRARCGRLPQALVHAASLFEHDTAATSSWAAIEAHRRINYDSFVAAASAWLQCADAAQRGAFVALVDQKVQRLNPDHYAYTLSKLNLAASIPFLAQALAPQLRVNGVAPGLTLPSGGQTDADFHTAQAAFPLGAGLAPNDIASAVLFLLQQRWITGQLLTVDGGQHLQSDCDVIRRTPTPS</sequence>
<dbReference type="SUPFAM" id="SSF51735">
    <property type="entry name" value="NAD(P)-binding Rossmann-fold domains"/>
    <property type="match status" value="1"/>
</dbReference>
<keyword evidence="2" id="KW-0560">Oxidoreductase</keyword>
<comment type="similarity">
    <text evidence="1">Belongs to the short-chain dehydrogenases/reductases (SDR) family.</text>
</comment>
<evidence type="ECO:0000313" key="4">
    <source>
        <dbReference type="Proteomes" id="UP000286806"/>
    </source>
</evidence>
<dbReference type="AlphaFoldDB" id="A0A401JDT0"/>
<dbReference type="OrthoDB" id="5292672at2"/>
<dbReference type="EMBL" id="BGOW01000014">
    <property type="protein sequence ID" value="GBL45825.1"/>
    <property type="molecule type" value="Genomic_DNA"/>
</dbReference>
<dbReference type="PRINTS" id="PR00081">
    <property type="entry name" value="GDHRDH"/>
</dbReference>
<dbReference type="GO" id="GO:0016491">
    <property type="term" value="F:oxidoreductase activity"/>
    <property type="evidence" value="ECO:0007669"/>
    <property type="project" value="UniProtKB-KW"/>
</dbReference>
<evidence type="ECO:0000313" key="3">
    <source>
        <dbReference type="EMBL" id="GBL45825.1"/>
    </source>
</evidence>
<evidence type="ECO:0000256" key="1">
    <source>
        <dbReference type="ARBA" id="ARBA00006484"/>
    </source>
</evidence>
<dbReference type="PANTHER" id="PTHR43639">
    <property type="entry name" value="OXIDOREDUCTASE, SHORT-CHAIN DEHYDROGENASE/REDUCTASE FAMILY (AFU_ORTHOLOGUE AFUA_5G02870)"/>
    <property type="match status" value="1"/>
</dbReference>
<dbReference type="InterPro" id="IPR036291">
    <property type="entry name" value="NAD(P)-bd_dom_sf"/>
</dbReference>
<accession>A0A401JDT0</accession>
<keyword evidence="4" id="KW-1185">Reference proteome</keyword>
<protein>
    <submittedName>
        <fullName evidence="3">FolM Alternative dihydrofolate reductase 1</fullName>
    </submittedName>
</protein>
<dbReference type="InterPro" id="IPR002347">
    <property type="entry name" value="SDR_fam"/>
</dbReference>